<gene>
    <name evidence="7" type="ORF">OXH18_03300</name>
</gene>
<feature type="transmembrane region" description="Helical" evidence="5">
    <location>
        <begin position="116"/>
        <end position="140"/>
    </location>
</feature>
<accession>A0A9E8ZDP8</accession>
<dbReference type="InterPro" id="IPR003807">
    <property type="entry name" value="DUF202"/>
</dbReference>
<evidence type="ECO:0000256" key="2">
    <source>
        <dbReference type="ARBA" id="ARBA00022692"/>
    </source>
</evidence>
<keyword evidence="2 5" id="KW-0812">Transmembrane</keyword>
<evidence type="ECO:0000256" key="1">
    <source>
        <dbReference type="ARBA" id="ARBA00004127"/>
    </source>
</evidence>
<dbReference type="EMBL" id="CP113797">
    <property type="protein sequence ID" value="WAL61042.1"/>
    <property type="molecule type" value="Genomic_DNA"/>
</dbReference>
<dbReference type="KEGG" id="tsin:OXH18_03300"/>
<evidence type="ECO:0000313" key="8">
    <source>
        <dbReference type="Proteomes" id="UP001163152"/>
    </source>
</evidence>
<dbReference type="Proteomes" id="UP001163152">
    <property type="component" value="Chromosome"/>
</dbReference>
<reference evidence="7" key="1">
    <citation type="submission" date="2022-12" db="EMBL/GenBank/DDBJ databases">
        <title>Polyphasic identification of a Novel Hot-Spring Cyanobacterium Ocullathermofonsia sinensis gen nov. sp. nov. and Genomic Insights on its Adaptations to the Thermal Habitat.</title>
        <authorList>
            <person name="Daroch M."/>
            <person name="Tang J."/>
            <person name="Jiang Y."/>
        </authorList>
    </citation>
    <scope>NUCLEOTIDE SEQUENCE</scope>
    <source>
        <strain evidence="7">PKUAC-SCTA174</strain>
    </source>
</reference>
<feature type="domain" description="DUF202" evidence="6">
    <location>
        <begin position="23"/>
        <end position="98"/>
    </location>
</feature>
<evidence type="ECO:0000256" key="3">
    <source>
        <dbReference type="ARBA" id="ARBA00022989"/>
    </source>
</evidence>
<keyword evidence="3 5" id="KW-1133">Transmembrane helix</keyword>
<evidence type="ECO:0000313" key="7">
    <source>
        <dbReference type="EMBL" id="WAL61042.1"/>
    </source>
</evidence>
<comment type="subcellular location">
    <subcellularLocation>
        <location evidence="1">Endomembrane system</location>
        <topology evidence="1">Multi-pass membrane protein</topology>
    </subcellularLocation>
</comment>
<evidence type="ECO:0000256" key="4">
    <source>
        <dbReference type="ARBA" id="ARBA00023136"/>
    </source>
</evidence>
<organism evidence="7 8">
    <name type="scientific">Thermocoleostomius sinensis A174</name>
    <dbReference type="NCBI Taxonomy" id="2016057"/>
    <lineage>
        <taxon>Bacteria</taxon>
        <taxon>Bacillati</taxon>
        <taxon>Cyanobacteriota</taxon>
        <taxon>Cyanophyceae</taxon>
        <taxon>Oculatellales</taxon>
        <taxon>Oculatellaceae</taxon>
        <taxon>Thermocoleostomius</taxon>
    </lineage>
</organism>
<sequence>MRDEFRSLPEPPTGATNELAKERNRAAAERTLMSWVQNCLSLIGFGIAFDRIFNAIDQTFPNNDRILNTTLTALIGLSAIAAGVILLILAIISYLQQIQGLGQANFPYQTPHSRSLLTLIATSIMLFGTIAIVAILIRLATQ</sequence>
<protein>
    <submittedName>
        <fullName evidence="7">DUF202 domain-containing protein</fullName>
    </submittedName>
</protein>
<dbReference type="AlphaFoldDB" id="A0A9E8ZDP8"/>
<evidence type="ECO:0000259" key="6">
    <source>
        <dbReference type="Pfam" id="PF02656"/>
    </source>
</evidence>
<dbReference type="Pfam" id="PF02656">
    <property type="entry name" value="DUF202"/>
    <property type="match status" value="1"/>
</dbReference>
<feature type="transmembrane region" description="Helical" evidence="5">
    <location>
        <begin position="32"/>
        <end position="53"/>
    </location>
</feature>
<keyword evidence="4 5" id="KW-0472">Membrane</keyword>
<proteinExistence type="predicted"/>
<keyword evidence="8" id="KW-1185">Reference proteome</keyword>
<name>A0A9E8ZDP8_9CYAN</name>
<evidence type="ECO:0000256" key="5">
    <source>
        <dbReference type="SAM" id="Phobius"/>
    </source>
</evidence>
<dbReference type="RefSeq" id="WP_268610997.1">
    <property type="nucleotide sequence ID" value="NZ_CP113797.1"/>
</dbReference>
<feature type="transmembrane region" description="Helical" evidence="5">
    <location>
        <begin position="73"/>
        <end position="95"/>
    </location>
</feature>
<dbReference type="GO" id="GO:0012505">
    <property type="term" value="C:endomembrane system"/>
    <property type="evidence" value="ECO:0007669"/>
    <property type="project" value="UniProtKB-SubCell"/>
</dbReference>